<dbReference type="InterPro" id="IPR013155">
    <property type="entry name" value="M/V/L/I-tRNA-synth_anticd-bd"/>
</dbReference>
<dbReference type="InterPro" id="IPR009008">
    <property type="entry name" value="Val/Leu/Ile-tRNA-synth_edit"/>
</dbReference>
<dbReference type="PROSITE" id="PS00178">
    <property type="entry name" value="AA_TRNA_LIGASE_I"/>
    <property type="match status" value="1"/>
</dbReference>
<evidence type="ECO:0000259" key="15">
    <source>
        <dbReference type="Pfam" id="PF08264"/>
    </source>
</evidence>
<evidence type="ECO:0000256" key="3">
    <source>
        <dbReference type="ARBA" id="ARBA00022490"/>
    </source>
</evidence>
<keyword evidence="3" id="KW-0963">Cytoplasm</keyword>
<feature type="domain" description="Methionyl/Valyl/Leucyl/Isoleucyl-tRNA synthetase anticodon-binding" evidence="15">
    <location>
        <begin position="809"/>
        <end position="959"/>
    </location>
</feature>
<dbReference type="InterPro" id="IPR014729">
    <property type="entry name" value="Rossmann-like_a/b/a_fold"/>
</dbReference>
<evidence type="ECO:0000256" key="2">
    <source>
        <dbReference type="ARBA" id="ARBA00013169"/>
    </source>
</evidence>
<dbReference type="GO" id="GO:0005524">
    <property type="term" value="F:ATP binding"/>
    <property type="evidence" value="ECO:0007669"/>
    <property type="project" value="UniProtKB-KW"/>
</dbReference>
<evidence type="ECO:0000256" key="7">
    <source>
        <dbReference type="ARBA" id="ARBA00022917"/>
    </source>
</evidence>
<dbReference type="Gramene" id="KCW72650">
    <property type="protein sequence ID" value="KCW72650"/>
    <property type="gene ID" value="EUGRSUZ_E01106"/>
</dbReference>
<keyword evidence="8 12" id="KW-0175">Coiled coil</keyword>
<proteinExistence type="inferred from homology"/>
<keyword evidence="7 11" id="KW-0648">Protein biosynthesis</keyword>
<dbReference type="InterPro" id="IPR001412">
    <property type="entry name" value="aa-tRNA-synth_I_CS"/>
</dbReference>
<dbReference type="FunCoup" id="A0A059C3Y0">
    <property type="interactions" value="3572"/>
</dbReference>
<comment type="similarity">
    <text evidence="1 11">Belongs to the class-I aminoacyl-tRNA synthetase family.</text>
</comment>
<dbReference type="Gene3D" id="3.90.740.10">
    <property type="entry name" value="Valyl/Leucyl/Isoleucyl-tRNA synthetase, editing domain"/>
    <property type="match status" value="1"/>
</dbReference>
<dbReference type="OMA" id="SAWYSFW"/>
<evidence type="ECO:0000256" key="12">
    <source>
        <dbReference type="SAM" id="Coils"/>
    </source>
</evidence>
<dbReference type="FunFam" id="3.90.740.10:FF:000010">
    <property type="entry name" value="Valine--tRNA ligase"/>
    <property type="match status" value="1"/>
</dbReference>
<dbReference type="NCBIfam" id="NF004349">
    <property type="entry name" value="PRK05729.1"/>
    <property type="match status" value="1"/>
</dbReference>
<evidence type="ECO:0000256" key="8">
    <source>
        <dbReference type="ARBA" id="ARBA00023054"/>
    </source>
</evidence>
<feature type="region of interest" description="Disordered" evidence="13">
    <location>
        <begin position="25"/>
        <end position="62"/>
    </location>
</feature>
<evidence type="ECO:0000256" key="10">
    <source>
        <dbReference type="ARBA" id="ARBA00029936"/>
    </source>
</evidence>
<dbReference type="CDD" id="cd00817">
    <property type="entry name" value="ValRS_core"/>
    <property type="match status" value="1"/>
</dbReference>
<sequence length="1096" mass="125840">MKKEEKAREKELKKLKAAEKAELAKLKAQQGADAPKKSAKKNIKRDIGEDNPGDYVDPETPFGEKKRLSRHMAKQYNPSAVEKSWYAWWEKSGFFVADASSPKPPFVIVLPPPNVTGALHIGHALTSAIQDTIIRWKRMSGYNALWVPGMDHAGIATQFQPVLIESYHLPAMLQVIFTLHLNKKPHGLWSSLWLVKPEYIHSLLRWKILDATLQVVVEKKLMRERRLTRHDIGREKFVSEVWKWKDEYGGTILRQQRRLGASLDWSRECFTMDERRSRAVTKAFVQLFKEGLIYRDLRLVNWDCILRTAISDIEVDYVDIKERKLLKVPGYEDPVEFGVLTSFAYPLEQGLEEIIVATTRVETMLGDTAVAIHPDDKRYSHLHGKFAIHPFNGRRLPIICDAILVDPSFGTGAVKITPAHDPNDFEVGRRHNLEFINIFTDDGKINSNGGSEFVGMPRFMARQAITVALREKGLYRGSKNNEMRLGLCSRTNDVVEPLIKPQWYVKCSGMAKEALDVAMDAENRRLEIIPKQYTADWKRWLENIRDWCISRQLWWGHRIPAWYVTLEDDELKELGAYNDNWIVAKDESEAREEAGKKYAGRKFDLCQDPDVLDTWFSAGLFPLTVLGWPDDTEDLKTFYPTSLLETGHDILFFWVARMVMMGIKLGGDVPFRKVYLHPMIRDAHGRKMSKSLGNVIDPLEVINGVSLEALHKRLEEGNLDPNELTVAKAGQVKDFPNGIAECGADALRFALVSYTAQSDKINLDIQRVVGYRQWCNKLWNAVRFAMSKLGDNFVPQVEVHPETMPFSCKWIISVLNKAISKTILSLESYEFSDAATAVYSWWQYQFCDVFIEAIKPYFAVDDPTFSSERKSSKEVLWLCLETGLQLLHPFMPFVTEELWQRLPSAKDGDRKESIMMCDYPSPVERWTNERLELEMDLIESTVKSLRSLRSEGLRKHKNERLPAYAYCQSEKVADTIKSHELEIVTLAALSSLEVLLSEKDVPASCAFENVNENLKVYLKVQGELNAEAEREKIKNKMEEIQKQQEKLKKIINSSVYEQKVPVHIQEENAAKLAKLIQEFEFLQKESSRLEAIDECN</sequence>
<feature type="coiled-coil region" evidence="12">
    <location>
        <begin position="1023"/>
        <end position="1092"/>
    </location>
</feature>
<dbReference type="SUPFAM" id="SSF47323">
    <property type="entry name" value="Anticodon-binding domain of a subclass of class I aminoacyl-tRNA synthetases"/>
    <property type="match status" value="1"/>
</dbReference>
<dbReference type="GO" id="GO:0004832">
    <property type="term" value="F:valine-tRNA ligase activity"/>
    <property type="evidence" value="ECO:0000318"/>
    <property type="project" value="GO_Central"/>
</dbReference>
<dbReference type="eggNOG" id="KOG0432">
    <property type="taxonomic scope" value="Eukaryota"/>
</dbReference>
<accession>A0A059C3Y0</accession>
<keyword evidence="5 11" id="KW-0547">Nucleotide-binding</keyword>
<feature type="domain" description="Aminoacyl-tRNA synthetase class Ia" evidence="14">
    <location>
        <begin position="213"/>
        <end position="763"/>
    </location>
</feature>
<dbReference type="EC" id="6.1.1.9" evidence="2"/>
<gene>
    <name evidence="16" type="ORF">EUGRSUZ_E01106</name>
</gene>
<dbReference type="SUPFAM" id="SSF52374">
    <property type="entry name" value="Nucleotidylyl transferase"/>
    <property type="match status" value="1"/>
</dbReference>
<dbReference type="InterPro" id="IPR009080">
    <property type="entry name" value="tRNAsynth_Ia_anticodon-bd"/>
</dbReference>
<feature type="domain" description="Aminoacyl-tRNA synthetase class Ia" evidence="14">
    <location>
        <begin position="85"/>
        <end position="159"/>
    </location>
</feature>
<dbReference type="GO" id="GO:0006438">
    <property type="term" value="P:valyl-tRNA aminoacylation"/>
    <property type="evidence" value="ECO:0000318"/>
    <property type="project" value="GO_Central"/>
</dbReference>
<dbReference type="GO" id="GO:0009791">
    <property type="term" value="P:post-embryonic development"/>
    <property type="evidence" value="ECO:0007669"/>
    <property type="project" value="UniProtKB-ARBA"/>
</dbReference>
<dbReference type="CDD" id="cd07962">
    <property type="entry name" value="Anticodon_Ia_Val"/>
    <property type="match status" value="1"/>
</dbReference>
<evidence type="ECO:0000256" key="1">
    <source>
        <dbReference type="ARBA" id="ARBA00005594"/>
    </source>
</evidence>
<evidence type="ECO:0000256" key="13">
    <source>
        <dbReference type="SAM" id="MobiDB-lite"/>
    </source>
</evidence>
<evidence type="ECO:0000256" key="9">
    <source>
        <dbReference type="ARBA" id="ARBA00023146"/>
    </source>
</evidence>
<dbReference type="InterPro" id="IPR002303">
    <property type="entry name" value="Valyl-tRNA_ligase"/>
</dbReference>
<evidence type="ECO:0000313" key="16">
    <source>
        <dbReference type="EMBL" id="KCW72650.1"/>
    </source>
</evidence>
<dbReference type="InterPro" id="IPR002300">
    <property type="entry name" value="aa-tRNA-synth_Ia"/>
</dbReference>
<dbReference type="STRING" id="71139.A0A059C3Y0"/>
<dbReference type="Pfam" id="PF00133">
    <property type="entry name" value="tRNA-synt_1"/>
    <property type="match status" value="2"/>
</dbReference>
<dbReference type="InterPro" id="IPR033705">
    <property type="entry name" value="Anticodon_Ia_Val"/>
</dbReference>
<dbReference type="GO" id="GO:0048608">
    <property type="term" value="P:reproductive structure development"/>
    <property type="evidence" value="ECO:0007669"/>
    <property type="project" value="UniProtKB-ARBA"/>
</dbReference>
<dbReference type="HAMAP" id="MF_02004">
    <property type="entry name" value="Val_tRNA_synth_type1"/>
    <property type="match status" value="1"/>
</dbReference>
<dbReference type="Gene3D" id="3.40.50.620">
    <property type="entry name" value="HUPs"/>
    <property type="match status" value="3"/>
</dbReference>
<name>A0A059C3Y0_EUCGR</name>
<dbReference type="GO" id="GO:0002161">
    <property type="term" value="F:aminoacyl-tRNA deacylase activity"/>
    <property type="evidence" value="ECO:0007669"/>
    <property type="project" value="InterPro"/>
</dbReference>
<dbReference type="NCBIfam" id="TIGR00422">
    <property type="entry name" value="valS"/>
    <property type="match status" value="1"/>
</dbReference>
<dbReference type="AlphaFoldDB" id="A0A059C3Y0"/>
<reference evidence="16" key="1">
    <citation type="submission" date="2013-07" db="EMBL/GenBank/DDBJ databases">
        <title>The genome of Eucalyptus grandis.</title>
        <authorList>
            <person name="Schmutz J."/>
            <person name="Hayes R."/>
            <person name="Myburg A."/>
            <person name="Tuskan G."/>
            <person name="Grattapaglia D."/>
            <person name="Rokhsar D.S."/>
        </authorList>
    </citation>
    <scope>NUCLEOTIDE SEQUENCE</scope>
    <source>
        <tissue evidence="16">Leaf extractions</tissue>
    </source>
</reference>
<dbReference type="SUPFAM" id="SSF50677">
    <property type="entry name" value="ValRS/IleRS/LeuRS editing domain"/>
    <property type="match status" value="1"/>
</dbReference>
<dbReference type="FunFam" id="3.90.740.10:FF:000008">
    <property type="entry name" value="Valine--tRNA ligase, mitochondrial"/>
    <property type="match status" value="1"/>
</dbReference>
<dbReference type="InParanoid" id="A0A059C3Y0"/>
<dbReference type="FunFam" id="3.40.50.620:FF:000078">
    <property type="entry name" value="Valine--tRNA ligase, mitochondrial"/>
    <property type="match status" value="1"/>
</dbReference>
<evidence type="ECO:0000256" key="6">
    <source>
        <dbReference type="ARBA" id="ARBA00022840"/>
    </source>
</evidence>
<dbReference type="PRINTS" id="PR00986">
    <property type="entry name" value="TRNASYNTHVAL"/>
</dbReference>
<dbReference type="GO" id="GO:0005829">
    <property type="term" value="C:cytosol"/>
    <property type="evidence" value="ECO:0000318"/>
    <property type="project" value="GO_Central"/>
</dbReference>
<dbReference type="PANTHER" id="PTHR11946">
    <property type="entry name" value="VALYL-TRNA SYNTHETASES"/>
    <property type="match status" value="1"/>
</dbReference>
<dbReference type="FunFam" id="1.10.730.10:FF:000009">
    <property type="entry name" value="Valine--tRNA ligase, mitochondrial"/>
    <property type="match status" value="1"/>
</dbReference>
<dbReference type="Gene3D" id="1.10.730.10">
    <property type="entry name" value="Isoleucyl-tRNA Synthetase, Domain 1"/>
    <property type="match status" value="1"/>
</dbReference>
<dbReference type="EMBL" id="KK198757">
    <property type="protein sequence ID" value="KCW72650.1"/>
    <property type="molecule type" value="Genomic_DNA"/>
</dbReference>
<keyword evidence="4 11" id="KW-0436">Ligase</keyword>
<keyword evidence="6 11" id="KW-0067">ATP-binding</keyword>
<evidence type="ECO:0000256" key="5">
    <source>
        <dbReference type="ARBA" id="ARBA00022741"/>
    </source>
</evidence>
<protein>
    <recommendedName>
        <fullName evidence="2">valine--tRNA ligase</fullName>
        <ecNumber evidence="2">6.1.1.9</ecNumber>
    </recommendedName>
    <alternativeName>
        <fullName evidence="10">Valyl-tRNA synthetase</fullName>
    </alternativeName>
</protein>
<evidence type="ECO:0000256" key="4">
    <source>
        <dbReference type="ARBA" id="ARBA00022598"/>
    </source>
</evidence>
<evidence type="ECO:0000256" key="11">
    <source>
        <dbReference type="RuleBase" id="RU363035"/>
    </source>
</evidence>
<dbReference type="Pfam" id="PF08264">
    <property type="entry name" value="Anticodon_1"/>
    <property type="match status" value="1"/>
</dbReference>
<keyword evidence="9 11" id="KW-0030">Aminoacyl-tRNA synthetase</keyword>
<organism evidence="16">
    <name type="scientific">Eucalyptus grandis</name>
    <name type="common">Flooded gum</name>
    <dbReference type="NCBI Taxonomy" id="71139"/>
    <lineage>
        <taxon>Eukaryota</taxon>
        <taxon>Viridiplantae</taxon>
        <taxon>Streptophyta</taxon>
        <taxon>Embryophyta</taxon>
        <taxon>Tracheophyta</taxon>
        <taxon>Spermatophyta</taxon>
        <taxon>Magnoliopsida</taxon>
        <taxon>eudicotyledons</taxon>
        <taxon>Gunneridae</taxon>
        <taxon>Pentapetalae</taxon>
        <taxon>rosids</taxon>
        <taxon>malvids</taxon>
        <taxon>Myrtales</taxon>
        <taxon>Myrtaceae</taxon>
        <taxon>Myrtoideae</taxon>
        <taxon>Eucalypteae</taxon>
        <taxon>Eucalyptus</taxon>
    </lineage>
</organism>
<dbReference type="PANTHER" id="PTHR11946:SF109">
    <property type="entry name" value="VALINE--TRNA LIGASE"/>
    <property type="match status" value="1"/>
</dbReference>
<evidence type="ECO:0000259" key="14">
    <source>
        <dbReference type="Pfam" id="PF00133"/>
    </source>
</evidence>